<evidence type="ECO:0000256" key="1">
    <source>
        <dbReference type="SAM" id="MobiDB-lite"/>
    </source>
</evidence>
<dbReference type="EMBL" id="OZ075126">
    <property type="protein sequence ID" value="CAL4945337.1"/>
    <property type="molecule type" value="Genomic_DNA"/>
</dbReference>
<feature type="compositionally biased region" description="Basic and acidic residues" evidence="1">
    <location>
        <begin position="154"/>
        <end position="170"/>
    </location>
</feature>
<reference evidence="4" key="1">
    <citation type="submission" date="2024-06" db="EMBL/GenBank/DDBJ databases">
        <authorList>
            <person name="Ryan C."/>
        </authorList>
    </citation>
    <scope>NUCLEOTIDE SEQUENCE [LARGE SCALE GENOMIC DNA]</scope>
</reference>
<dbReference type="Pfam" id="PF00226">
    <property type="entry name" value="DnaJ"/>
    <property type="match status" value="1"/>
</dbReference>
<accession>A0ABC8YMB4</accession>
<dbReference type="CDD" id="cd06257">
    <property type="entry name" value="DnaJ"/>
    <property type="match status" value="1"/>
</dbReference>
<dbReference type="SUPFAM" id="SSF46565">
    <property type="entry name" value="Chaperone J-domain"/>
    <property type="match status" value="1"/>
</dbReference>
<gene>
    <name evidence="3" type="ORF">URODEC1_LOCUS35400</name>
</gene>
<dbReference type="PROSITE" id="PS50076">
    <property type="entry name" value="DNAJ_2"/>
    <property type="match status" value="1"/>
</dbReference>
<dbReference type="Gene3D" id="1.10.287.110">
    <property type="entry name" value="DnaJ domain"/>
    <property type="match status" value="1"/>
</dbReference>
<feature type="compositionally biased region" description="Low complexity" evidence="1">
    <location>
        <begin position="124"/>
        <end position="153"/>
    </location>
</feature>
<dbReference type="SMART" id="SM00271">
    <property type="entry name" value="DnaJ"/>
    <property type="match status" value="1"/>
</dbReference>
<feature type="region of interest" description="Disordered" evidence="1">
    <location>
        <begin position="121"/>
        <end position="183"/>
    </location>
</feature>
<evidence type="ECO:0000313" key="3">
    <source>
        <dbReference type="EMBL" id="CAL4945337.1"/>
    </source>
</evidence>
<reference evidence="3 4" key="2">
    <citation type="submission" date="2024-10" db="EMBL/GenBank/DDBJ databases">
        <authorList>
            <person name="Ryan C."/>
        </authorList>
    </citation>
    <scope>NUCLEOTIDE SEQUENCE [LARGE SCALE GENOMIC DNA]</scope>
</reference>
<keyword evidence="4" id="KW-1185">Reference proteome</keyword>
<evidence type="ECO:0000313" key="4">
    <source>
        <dbReference type="Proteomes" id="UP001497457"/>
    </source>
</evidence>
<dbReference type="PANTHER" id="PTHR44137:SF62">
    <property type="entry name" value="J DOMAIN-CONTAINING PROTEIN"/>
    <property type="match status" value="1"/>
</dbReference>
<dbReference type="PANTHER" id="PTHR44137">
    <property type="entry name" value="BNAC03G44070D PROTEIN"/>
    <property type="match status" value="1"/>
</dbReference>
<dbReference type="InterPro" id="IPR001623">
    <property type="entry name" value="DnaJ_domain"/>
</dbReference>
<dbReference type="GO" id="GO:0005783">
    <property type="term" value="C:endoplasmic reticulum"/>
    <property type="evidence" value="ECO:0007669"/>
    <property type="project" value="UniProtKB-ARBA"/>
</dbReference>
<evidence type="ECO:0000259" key="2">
    <source>
        <dbReference type="PROSITE" id="PS50076"/>
    </source>
</evidence>
<dbReference type="Proteomes" id="UP001497457">
    <property type="component" value="Chromosome 16b"/>
</dbReference>
<dbReference type="InterPro" id="IPR036869">
    <property type="entry name" value="J_dom_sf"/>
</dbReference>
<protein>
    <recommendedName>
        <fullName evidence="2">J domain-containing protein</fullName>
    </recommendedName>
</protein>
<feature type="domain" description="J" evidence="2">
    <location>
        <begin position="67"/>
        <end position="128"/>
    </location>
</feature>
<sequence>MAEVRGRKQAEKAYQRAEELFLTGNIRGAQREASRAKRLCPSLAAAAASALAAYEVHAAAAARPADWWRAVLGVARGGGGAATRDAVKRQFRRLSLLVHPDKNRSAAAEGAFKLLRQARDDALSSSSSSPPPSASAGGATSSPYAAPDEPQPWWREEERREQERQRAEARRARRRRPPPPPEAPAAPYRVIYCPFCKRELARPCGPLQERAGLLCETCHRWLSPPWQRKPEAPPAKPPPPEKASVAVFQCPARCPECGRQYTSRVSTGEWCLQCKECSKRAVVTVQGPDMATAIIKPCFGIRNRFFGVSSRGVCSL</sequence>
<organism evidence="3 4">
    <name type="scientific">Urochloa decumbens</name>
    <dbReference type="NCBI Taxonomy" id="240449"/>
    <lineage>
        <taxon>Eukaryota</taxon>
        <taxon>Viridiplantae</taxon>
        <taxon>Streptophyta</taxon>
        <taxon>Embryophyta</taxon>
        <taxon>Tracheophyta</taxon>
        <taxon>Spermatophyta</taxon>
        <taxon>Magnoliopsida</taxon>
        <taxon>Liliopsida</taxon>
        <taxon>Poales</taxon>
        <taxon>Poaceae</taxon>
        <taxon>PACMAD clade</taxon>
        <taxon>Panicoideae</taxon>
        <taxon>Panicodae</taxon>
        <taxon>Paniceae</taxon>
        <taxon>Melinidinae</taxon>
        <taxon>Urochloa</taxon>
    </lineage>
</organism>
<dbReference type="AlphaFoldDB" id="A0ABC8YMB4"/>
<proteinExistence type="predicted"/>
<name>A0ABC8YMB4_9POAL</name>